<feature type="compositionally biased region" description="Basic and acidic residues" evidence="2">
    <location>
        <begin position="34"/>
        <end position="60"/>
    </location>
</feature>
<dbReference type="AlphaFoldDB" id="A0A7C3ZKJ4"/>
<feature type="region of interest" description="Disordered" evidence="2">
    <location>
        <begin position="30"/>
        <end position="97"/>
    </location>
</feature>
<evidence type="ECO:0000256" key="1">
    <source>
        <dbReference type="SAM" id="Coils"/>
    </source>
</evidence>
<organism evidence="3">
    <name type="scientific">Planktothricoides sp. SpSt-374</name>
    <dbReference type="NCBI Taxonomy" id="2282167"/>
    <lineage>
        <taxon>Bacteria</taxon>
        <taxon>Bacillati</taxon>
        <taxon>Cyanobacteriota</taxon>
        <taxon>Cyanophyceae</taxon>
        <taxon>Oscillatoriophycideae</taxon>
        <taxon>Oscillatoriales</taxon>
        <taxon>Oscillatoriaceae</taxon>
        <taxon>Planktothricoides</taxon>
    </lineage>
</organism>
<evidence type="ECO:0000313" key="3">
    <source>
        <dbReference type="EMBL" id="HGG01523.1"/>
    </source>
</evidence>
<feature type="compositionally biased region" description="Polar residues" evidence="2">
    <location>
        <begin position="267"/>
        <end position="277"/>
    </location>
</feature>
<accession>A0A7C3ZKJ4</accession>
<dbReference type="EMBL" id="DSPX01000129">
    <property type="protein sequence ID" value="HGG01523.1"/>
    <property type="molecule type" value="Genomic_DNA"/>
</dbReference>
<protein>
    <submittedName>
        <fullName evidence="3">Uncharacterized protein</fullName>
    </submittedName>
</protein>
<feature type="coiled-coil region" evidence="1">
    <location>
        <begin position="356"/>
        <end position="383"/>
    </location>
</feature>
<proteinExistence type="predicted"/>
<evidence type="ECO:0000256" key="2">
    <source>
        <dbReference type="SAM" id="MobiDB-lite"/>
    </source>
</evidence>
<keyword evidence="1" id="KW-0175">Coiled coil</keyword>
<name>A0A7C3ZKJ4_9CYAN</name>
<reference evidence="3" key="1">
    <citation type="journal article" date="2020" name="mSystems">
        <title>Genome- and Community-Level Interaction Insights into Carbon Utilization and Element Cycling Functions of Hydrothermarchaeota in Hydrothermal Sediment.</title>
        <authorList>
            <person name="Zhou Z."/>
            <person name="Liu Y."/>
            <person name="Xu W."/>
            <person name="Pan J."/>
            <person name="Luo Z.H."/>
            <person name="Li M."/>
        </authorList>
    </citation>
    <scope>NUCLEOTIDE SEQUENCE [LARGE SCALE GENOMIC DNA]</scope>
    <source>
        <strain evidence="3">SpSt-374</strain>
    </source>
</reference>
<sequence length="467" mass="50992">MLAPIHSNKFKIIPTVAIVSLVALAQWLTGDSGKSPDTHQAKRRPAREQLRAADSPHQDHTGSQTKAGIPKVASAGTGKNWRERFSGGGLNLRQSQATTNGNWGKRWRAAGWDSLQKLSPRAAEAKITPEMSEVLTLRIGGGIGQSRTPKPLQLMDFRPHRLPQSGTQAVWRTGFLDAHPLPLFNPNQLLPPVQVLLDLVNSRYGYPEGSLLLASPTSSAVWEFSPHRFHKPQTRSAETFLATNPRQLLAHPKVSWLKPNSPGKSPGSVQQKANYTAQPKAKQRKTAEELLNELFSTPDAAGPIAIGAAEGTRTHSGGTTELYWGHADPANGVNNLGTFSYQHGASSPRDADWAQLHRLKGQLKHIQRQAQEQKIQLSTLELVAAADLTNQSPAAGRDFVVNLKKARARGLKDMDAVVEARVQSYVDPETGLLAAGGFGNSWADLRHDQRRRMIELEKALQVQGVVN</sequence>
<comment type="caution">
    <text evidence="3">The sequence shown here is derived from an EMBL/GenBank/DDBJ whole genome shotgun (WGS) entry which is preliminary data.</text>
</comment>
<gene>
    <name evidence="3" type="ORF">ENR15_12960</name>
</gene>
<feature type="region of interest" description="Disordered" evidence="2">
    <location>
        <begin position="257"/>
        <end position="282"/>
    </location>
</feature>